<keyword evidence="4" id="KW-1185">Reference proteome</keyword>
<feature type="chain" id="PRO_5038446731" evidence="2">
    <location>
        <begin position="23"/>
        <end position="321"/>
    </location>
</feature>
<evidence type="ECO:0000256" key="1">
    <source>
        <dbReference type="SAM" id="MobiDB-lite"/>
    </source>
</evidence>
<feature type="signal peptide" evidence="2">
    <location>
        <begin position="1"/>
        <end position="22"/>
    </location>
</feature>
<dbReference type="EMBL" id="CP049257">
    <property type="protein sequence ID" value="QIG44186.1"/>
    <property type="molecule type" value="Genomic_DNA"/>
</dbReference>
<dbReference type="Proteomes" id="UP000502996">
    <property type="component" value="Chromosome"/>
</dbReference>
<evidence type="ECO:0000256" key="2">
    <source>
        <dbReference type="SAM" id="SignalP"/>
    </source>
</evidence>
<evidence type="ECO:0000313" key="3">
    <source>
        <dbReference type="EMBL" id="QIG44186.1"/>
    </source>
</evidence>
<feature type="region of interest" description="Disordered" evidence="1">
    <location>
        <begin position="20"/>
        <end position="71"/>
    </location>
</feature>
<dbReference type="RefSeq" id="WP_165235142.1">
    <property type="nucleotide sequence ID" value="NZ_CP049257.1"/>
</dbReference>
<dbReference type="PROSITE" id="PS51257">
    <property type="entry name" value="PROKAR_LIPOPROTEIN"/>
    <property type="match status" value="1"/>
</dbReference>
<organism evidence="3 4">
    <name type="scientific">Nocardioides anomalus</name>
    <dbReference type="NCBI Taxonomy" id="2712223"/>
    <lineage>
        <taxon>Bacteria</taxon>
        <taxon>Bacillati</taxon>
        <taxon>Actinomycetota</taxon>
        <taxon>Actinomycetes</taxon>
        <taxon>Propionibacteriales</taxon>
        <taxon>Nocardioidaceae</taxon>
        <taxon>Nocardioides</taxon>
    </lineage>
</organism>
<sequence length="321" mass="33145">MNSRAALTLVAVLALLTSGCTGDDSGASGPPGSSGSSAPSPSESSLFTLTPVTLPPEPPPSGKLKADIEQSSRDGAAGRFQVWVDNDTDTLITPTRVTYTDARFRTPLTGTRLRDIPSQARRGFQFLLPGRPACGREADGGTVTVDYTVDGDRRTATVPVEDEADVIQRTAAARCLELSIDSIAKLSWADEVTADGDGGEGSVGTMTLVVDTTGRRGPTLVIDTIAGNPVLSPGDLGVYDAHLTVRGDDPPQRVAVPLRPTRCDAHAFGESGSFAAFALNVHVDGQAGQFILRMGPTAAASALEYAKASCGFLTSIGGGEG</sequence>
<accession>A0A6G6WG50</accession>
<reference evidence="3 4" key="1">
    <citation type="submission" date="2020-02" db="EMBL/GenBank/DDBJ databases">
        <title>Full genome sequence of Nocardioides sp. R-3366.</title>
        <authorList>
            <person name="Im W.-T."/>
        </authorList>
    </citation>
    <scope>NUCLEOTIDE SEQUENCE [LARGE SCALE GENOMIC DNA]</scope>
    <source>
        <strain evidence="3 4">R-3366</strain>
    </source>
</reference>
<dbReference type="KEGG" id="nano:G5V58_16645"/>
<protein>
    <submittedName>
        <fullName evidence="3">Uncharacterized protein</fullName>
    </submittedName>
</protein>
<feature type="compositionally biased region" description="Low complexity" evidence="1">
    <location>
        <begin position="25"/>
        <end position="52"/>
    </location>
</feature>
<proteinExistence type="predicted"/>
<dbReference type="AlphaFoldDB" id="A0A6G6WG50"/>
<evidence type="ECO:0000313" key="4">
    <source>
        <dbReference type="Proteomes" id="UP000502996"/>
    </source>
</evidence>
<keyword evidence="2" id="KW-0732">Signal</keyword>
<name>A0A6G6WG50_9ACTN</name>
<gene>
    <name evidence="3" type="ORF">G5V58_16645</name>
</gene>